<dbReference type="AlphaFoldDB" id="A0AA88HWW9"/>
<keyword evidence="2" id="KW-1185">Reference proteome</keyword>
<accession>A0AA88HWW9</accession>
<comment type="caution">
    <text evidence="1">The sequence shown here is derived from an EMBL/GenBank/DDBJ whole genome shotgun (WGS) entry which is preliminary data.</text>
</comment>
<reference evidence="1" key="1">
    <citation type="submission" date="2023-07" db="EMBL/GenBank/DDBJ databases">
        <title>Chromosome-level genome assembly of Artemia franciscana.</title>
        <authorList>
            <person name="Jo E."/>
        </authorList>
    </citation>
    <scope>NUCLEOTIDE SEQUENCE</scope>
    <source>
        <tissue evidence="1">Whole body</tissue>
    </source>
</reference>
<dbReference type="Proteomes" id="UP001187531">
    <property type="component" value="Unassembled WGS sequence"/>
</dbReference>
<name>A0AA88HWW9_ARTSF</name>
<gene>
    <name evidence="1" type="ORF">QYM36_005827</name>
</gene>
<organism evidence="1 2">
    <name type="scientific">Artemia franciscana</name>
    <name type="common">Brine shrimp</name>
    <name type="synonym">Artemia sanfranciscana</name>
    <dbReference type="NCBI Taxonomy" id="6661"/>
    <lineage>
        <taxon>Eukaryota</taxon>
        <taxon>Metazoa</taxon>
        <taxon>Ecdysozoa</taxon>
        <taxon>Arthropoda</taxon>
        <taxon>Crustacea</taxon>
        <taxon>Branchiopoda</taxon>
        <taxon>Anostraca</taxon>
        <taxon>Artemiidae</taxon>
        <taxon>Artemia</taxon>
    </lineage>
</organism>
<evidence type="ECO:0000313" key="1">
    <source>
        <dbReference type="EMBL" id="KAK2718613.1"/>
    </source>
</evidence>
<dbReference type="EMBL" id="JAVRJZ010000009">
    <property type="protein sequence ID" value="KAK2718613.1"/>
    <property type="molecule type" value="Genomic_DNA"/>
</dbReference>
<evidence type="ECO:0000313" key="2">
    <source>
        <dbReference type="Proteomes" id="UP001187531"/>
    </source>
</evidence>
<proteinExistence type="predicted"/>
<protein>
    <submittedName>
        <fullName evidence="1">Uncharacterized protein</fullName>
    </submittedName>
</protein>
<sequence length="161" mass="18412">MVIVCMEKSSKCFEPVSGHDICNEGTPCSSIPVLRHCGLFYYAHEHMDSQELSHLFIGDFQLDTLLLHRIQIGLKNKAFDHVIVKHLLEIFNRGWNFQRRWRKREDFQVTSGDSKFCFLRRNSLEDEDWKGVAVPEVDGSLMTGATKGYGGGDALRLTMCT</sequence>